<dbReference type="InterPro" id="IPR036651">
    <property type="entry name" value="Gln_synt_N_sf"/>
</dbReference>
<feature type="domain" description="GS catalytic" evidence="10">
    <location>
        <begin position="119"/>
        <end position="453"/>
    </location>
</feature>
<dbReference type="InterPro" id="IPR008147">
    <property type="entry name" value="Gln_synt_N"/>
</dbReference>
<dbReference type="Pfam" id="PF16952">
    <property type="entry name" value="Gln-synt_N_2"/>
    <property type="match status" value="1"/>
</dbReference>
<evidence type="ECO:0000256" key="7">
    <source>
        <dbReference type="PROSITE-ProRule" id="PRU01330"/>
    </source>
</evidence>
<comment type="similarity">
    <text evidence="2 7 8">Belongs to the glutamine synthetase family.</text>
</comment>
<reference evidence="12" key="1">
    <citation type="submission" date="2016-05" db="EMBL/GenBank/DDBJ databases">
        <authorList>
            <person name="Liu B."/>
            <person name="Wang J."/>
            <person name="Zhu Y."/>
            <person name="Liu G."/>
            <person name="Chen Q."/>
            <person name="Chen Z."/>
            <person name="Lan J."/>
            <person name="Che J."/>
            <person name="Ge C."/>
            <person name="Shi H."/>
            <person name="Pan Z."/>
            <person name="Liu X."/>
        </authorList>
    </citation>
    <scope>NUCLEOTIDE SEQUENCE [LARGE SCALE GENOMIC DNA]</scope>
    <source>
        <strain evidence="12">FJAT-27215</strain>
    </source>
</reference>
<feature type="domain" description="GS beta-grasp" evidence="9">
    <location>
        <begin position="20"/>
        <end position="112"/>
    </location>
</feature>
<evidence type="ECO:0000256" key="1">
    <source>
        <dbReference type="ARBA" id="ARBA00001946"/>
    </source>
</evidence>
<keyword evidence="6" id="KW-0460">Magnesium</keyword>
<dbReference type="GO" id="GO:0006542">
    <property type="term" value="P:glutamine biosynthetic process"/>
    <property type="evidence" value="ECO:0007669"/>
    <property type="project" value="InterPro"/>
</dbReference>
<dbReference type="GO" id="GO:0005524">
    <property type="term" value="F:ATP binding"/>
    <property type="evidence" value="ECO:0007669"/>
    <property type="project" value="UniProtKB-KW"/>
</dbReference>
<evidence type="ECO:0000259" key="10">
    <source>
        <dbReference type="PROSITE" id="PS51987"/>
    </source>
</evidence>
<evidence type="ECO:0000256" key="6">
    <source>
        <dbReference type="ARBA" id="ARBA00022842"/>
    </source>
</evidence>
<dbReference type="Proteomes" id="UP000092578">
    <property type="component" value="Unassembled WGS sequence"/>
</dbReference>
<proteinExistence type="inferred from homology"/>
<gene>
    <name evidence="11" type="ORF">A8F95_04630</name>
</gene>
<evidence type="ECO:0000256" key="8">
    <source>
        <dbReference type="RuleBase" id="RU000384"/>
    </source>
</evidence>
<dbReference type="AlphaFoldDB" id="A0A1B9AY59"/>
<evidence type="ECO:0000256" key="3">
    <source>
        <dbReference type="ARBA" id="ARBA00022598"/>
    </source>
</evidence>
<dbReference type="InterPro" id="IPR008146">
    <property type="entry name" value="Gln_synth_cat_dom"/>
</dbReference>
<dbReference type="Gene3D" id="3.30.590.10">
    <property type="entry name" value="Glutamine synthetase/guanido kinase, catalytic domain"/>
    <property type="match status" value="1"/>
</dbReference>
<protein>
    <submittedName>
        <fullName evidence="11">Glutamine synthetase</fullName>
    </submittedName>
</protein>
<dbReference type="SMART" id="SM01230">
    <property type="entry name" value="Gln-synt_C"/>
    <property type="match status" value="1"/>
</dbReference>
<dbReference type="PROSITE" id="PS51987">
    <property type="entry name" value="GS_CATALYTIC"/>
    <property type="match status" value="1"/>
</dbReference>
<dbReference type="PROSITE" id="PS51986">
    <property type="entry name" value="GS_BETA_GRASP"/>
    <property type="match status" value="1"/>
</dbReference>
<dbReference type="PROSITE" id="PS00181">
    <property type="entry name" value="GLNA_ATP"/>
    <property type="match status" value="1"/>
</dbReference>
<dbReference type="SUPFAM" id="SSF54368">
    <property type="entry name" value="Glutamine synthetase, N-terminal domain"/>
    <property type="match status" value="1"/>
</dbReference>
<evidence type="ECO:0000259" key="9">
    <source>
        <dbReference type="PROSITE" id="PS51986"/>
    </source>
</evidence>
<accession>A0A1B9AY59</accession>
<keyword evidence="4" id="KW-0547">Nucleotide-binding</keyword>
<evidence type="ECO:0000313" key="11">
    <source>
        <dbReference type="EMBL" id="OCA88736.1"/>
    </source>
</evidence>
<comment type="cofactor">
    <cofactor evidence="1">
        <name>Mg(2+)</name>
        <dbReference type="ChEBI" id="CHEBI:18420"/>
    </cofactor>
</comment>
<evidence type="ECO:0000256" key="2">
    <source>
        <dbReference type="ARBA" id="ARBA00009897"/>
    </source>
</evidence>
<dbReference type="PANTHER" id="PTHR43785:SF12">
    <property type="entry name" value="TYPE-1 GLUTAMINE SYNTHETASE 2"/>
    <property type="match status" value="1"/>
</dbReference>
<comment type="caution">
    <text evidence="11">The sequence shown here is derived from an EMBL/GenBank/DDBJ whole genome shotgun (WGS) entry which is preliminary data.</text>
</comment>
<sequence>MVATQQRLTKEQVLQMVEEQHIEFIRIEFLDYTGVTRGRTIRKDSLKSALEKGVNFSTAIMDFTMFDTYVPDPVYGANGGDFFAMPDPETFAILPHRKQTARMFCDLVDENGNPWEGCPRGALKRLLHEAEALLGGKIFMAYEQEAYLLKEEEGRLVPADNSTCFSSDGVDIQEEFVQKFVETIGKMGVETEQISSEYGPGQLEINLKYDHCLKATEDQITFKQLFKHLARDMGMIGTLAPKPFNDFAGSGLHVHMSLYNEDNNLFKDLNDEKGLELSENAYYFIGGILHHGRSIVAIGAPTMNSYKRMVPGSWAPAHICYGSGNRSVLVRVPEKRRERRFEFRGADGTCNPYLLSAALIAAGLHGIRKRIDPGEPLEVDAGNLSNNELEAMGIEWVPRNLQEAMDSLAKDTILADSIGRPIWQEFIKVKREEWNKHFYRIDEWERSQYAVLY</sequence>
<organism evidence="11 12">
    <name type="scientific">Pseudobacillus wudalianchiensis</name>
    <dbReference type="NCBI Taxonomy" id="1743143"/>
    <lineage>
        <taxon>Bacteria</taxon>
        <taxon>Bacillati</taxon>
        <taxon>Bacillota</taxon>
        <taxon>Bacilli</taxon>
        <taxon>Bacillales</taxon>
        <taxon>Bacillaceae</taxon>
        <taxon>Pseudobacillus</taxon>
    </lineage>
</organism>
<dbReference type="InterPro" id="IPR027303">
    <property type="entry name" value="Gln_synth_gly_rich_site"/>
</dbReference>
<dbReference type="EMBL" id="MAYT01000012">
    <property type="protein sequence ID" value="OCA88736.1"/>
    <property type="molecule type" value="Genomic_DNA"/>
</dbReference>
<keyword evidence="12" id="KW-1185">Reference proteome</keyword>
<dbReference type="InterPro" id="IPR014746">
    <property type="entry name" value="Gln_synth/guanido_kin_cat_dom"/>
</dbReference>
<dbReference type="PANTHER" id="PTHR43785">
    <property type="entry name" value="GAMMA-GLUTAMYLPUTRESCINE SYNTHETASE"/>
    <property type="match status" value="1"/>
</dbReference>
<evidence type="ECO:0000313" key="12">
    <source>
        <dbReference type="Proteomes" id="UP000092578"/>
    </source>
</evidence>
<dbReference type="Gene3D" id="3.10.20.70">
    <property type="entry name" value="Glutamine synthetase, N-terminal domain"/>
    <property type="match status" value="1"/>
</dbReference>
<keyword evidence="3" id="KW-0436">Ligase</keyword>
<name>A0A1B9AY59_9BACI</name>
<evidence type="ECO:0000256" key="4">
    <source>
        <dbReference type="ARBA" id="ARBA00022741"/>
    </source>
</evidence>
<keyword evidence="5" id="KW-0067">ATP-binding</keyword>
<dbReference type="RefSeq" id="WP_065410064.1">
    <property type="nucleotide sequence ID" value="NZ_MAYT01000012.1"/>
</dbReference>
<dbReference type="GO" id="GO:0004356">
    <property type="term" value="F:glutamine synthetase activity"/>
    <property type="evidence" value="ECO:0007669"/>
    <property type="project" value="InterPro"/>
</dbReference>
<evidence type="ECO:0000256" key="5">
    <source>
        <dbReference type="ARBA" id="ARBA00022840"/>
    </source>
</evidence>
<dbReference type="SUPFAM" id="SSF55931">
    <property type="entry name" value="Glutamine synthetase/guanido kinase"/>
    <property type="match status" value="1"/>
</dbReference>
<dbReference type="Pfam" id="PF00120">
    <property type="entry name" value="Gln-synt_C"/>
    <property type="match status" value="1"/>
</dbReference>